<keyword evidence="3" id="KW-1185">Reference proteome</keyword>
<feature type="region of interest" description="Disordered" evidence="1">
    <location>
        <begin position="1"/>
        <end position="58"/>
    </location>
</feature>
<accession>E2Q4Z4</accession>
<evidence type="ECO:0000313" key="3">
    <source>
        <dbReference type="Proteomes" id="UP000002357"/>
    </source>
</evidence>
<feature type="compositionally biased region" description="Basic residues" evidence="1">
    <location>
        <begin position="1"/>
        <end position="12"/>
    </location>
</feature>
<dbReference type="AlphaFoldDB" id="E2Q4Z4"/>
<proteinExistence type="predicted"/>
<evidence type="ECO:0000256" key="1">
    <source>
        <dbReference type="SAM" id="MobiDB-lite"/>
    </source>
</evidence>
<dbReference type="Proteomes" id="UP000002357">
    <property type="component" value="Chromosome"/>
</dbReference>
<sequence length="81" mass="8467">MSPRTITRHRTAARGTSQHAAPQHLVARPVAPHGPTTPSHRTTGSRPAGAGDAPYPPLPLNDYAPVSAYLIKIAASGEPLK</sequence>
<feature type="compositionally biased region" description="Polar residues" evidence="1">
    <location>
        <begin position="36"/>
        <end position="45"/>
    </location>
</feature>
<organism evidence="2 3">
    <name type="scientific">Streptomyces clavuligerus</name>
    <dbReference type="NCBI Taxonomy" id="1901"/>
    <lineage>
        <taxon>Bacteria</taxon>
        <taxon>Bacillati</taxon>
        <taxon>Actinomycetota</taxon>
        <taxon>Actinomycetes</taxon>
        <taxon>Kitasatosporales</taxon>
        <taxon>Streptomycetaceae</taxon>
        <taxon>Streptomyces</taxon>
    </lineage>
</organism>
<dbReference type="EMBL" id="CM000913">
    <property type="protein sequence ID" value="EFG09153.1"/>
    <property type="molecule type" value="Genomic_DNA"/>
</dbReference>
<gene>
    <name evidence="2" type="ORF">SCLAV_4078</name>
</gene>
<evidence type="ECO:0000313" key="2">
    <source>
        <dbReference type="EMBL" id="EFG09153.1"/>
    </source>
</evidence>
<name>E2Q4Z4_STRCL</name>
<protein>
    <submittedName>
        <fullName evidence="2">Uncharacterized protein</fullName>
    </submittedName>
</protein>
<reference evidence="2 3" key="1">
    <citation type="journal article" date="2010" name="Genome Biol. Evol.">
        <title>The sequence of a 1.8-mb bacterial linear plasmid reveals a rich evolutionary reservoir of secondary metabolic pathways.</title>
        <authorList>
            <person name="Medema M.H."/>
            <person name="Trefzer A."/>
            <person name="Kovalchuk A."/>
            <person name="van den Berg M."/>
            <person name="Mueller U."/>
            <person name="Heijne W."/>
            <person name="Wu L."/>
            <person name="Alam M.T."/>
            <person name="Ronning C.M."/>
            <person name="Nierman W.C."/>
            <person name="Bovenberg R.A.L."/>
            <person name="Breitling R."/>
            <person name="Takano E."/>
        </authorList>
    </citation>
    <scope>NUCLEOTIDE SEQUENCE [LARGE SCALE GENOMIC DNA]</scope>
    <source>
        <strain evidence="3">ATCC 27064 / DSM 738 / JCM 4710 / NBRC 13307 / NCIMB 12785 / NRRL 3585 / VKM Ac-602</strain>
    </source>
</reference>